<accession>A0A1M4TL37</accession>
<dbReference type="EMBL" id="FQUH01000001">
    <property type="protein sequence ID" value="SHE45222.1"/>
    <property type="molecule type" value="Genomic_DNA"/>
</dbReference>
<sequence length="62" mass="7265">MFNKHYVLIPAELDIETFRSPETSEMTTTEREELVRQAQELGMQQCATMPEHKKSSDYRKCA</sequence>
<proteinExistence type="predicted"/>
<name>A0A1M4TL37_VIBGA</name>
<organism evidence="1 2">
    <name type="scientific">Vibrio gazogenes DSM 21264 = NBRC 103151</name>
    <dbReference type="NCBI Taxonomy" id="1123492"/>
    <lineage>
        <taxon>Bacteria</taxon>
        <taxon>Pseudomonadati</taxon>
        <taxon>Pseudomonadota</taxon>
        <taxon>Gammaproteobacteria</taxon>
        <taxon>Vibrionales</taxon>
        <taxon>Vibrionaceae</taxon>
        <taxon>Vibrio</taxon>
    </lineage>
</organism>
<reference evidence="2" key="1">
    <citation type="submission" date="2016-11" db="EMBL/GenBank/DDBJ databases">
        <authorList>
            <person name="Varghese N."/>
            <person name="Submissions S."/>
        </authorList>
    </citation>
    <scope>NUCLEOTIDE SEQUENCE [LARGE SCALE GENOMIC DNA]</scope>
    <source>
        <strain evidence="2">DSM 21264</strain>
    </source>
</reference>
<gene>
    <name evidence="1" type="ORF">SAMN02745781_00348</name>
</gene>
<dbReference type="RefSeq" id="WP_072954781.1">
    <property type="nucleotide sequence ID" value="NZ_FQUH01000001.1"/>
</dbReference>
<dbReference type="Proteomes" id="UP000184159">
    <property type="component" value="Unassembled WGS sequence"/>
</dbReference>
<dbReference type="AlphaFoldDB" id="A0A1M4TL37"/>
<protein>
    <submittedName>
        <fullName evidence="1">Uncharacterized protein</fullName>
    </submittedName>
</protein>
<evidence type="ECO:0000313" key="2">
    <source>
        <dbReference type="Proteomes" id="UP000184159"/>
    </source>
</evidence>
<evidence type="ECO:0000313" key="1">
    <source>
        <dbReference type="EMBL" id="SHE45222.1"/>
    </source>
</evidence>
<keyword evidence="2" id="KW-1185">Reference proteome</keyword>